<proteinExistence type="predicted"/>
<organism evidence="1 2">
    <name type="scientific">Panagrolaimus sp. JU765</name>
    <dbReference type="NCBI Taxonomy" id="591449"/>
    <lineage>
        <taxon>Eukaryota</taxon>
        <taxon>Metazoa</taxon>
        <taxon>Ecdysozoa</taxon>
        <taxon>Nematoda</taxon>
        <taxon>Chromadorea</taxon>
        <taxon>Rhabditida</taxon>
        <taxon>Tylenchina</taxon>
        <taxon>Panagrolaimomorpha</taxon>
        <taxon>Panagrolaimoidea</taxon>
        <taxon>Panagrolaimidae</taxon>
        <taxon>Panagrolaimus</taxon>
    </lineage>
</organism>
<reference evidence="2" key="1">
    <citation type="submission" date="2022-11" db="UniProtKB">
        <authorList>
            <consortium name="WormBaseParasite"/>
        </authorList>
    </citation>
    <scope>IDENTIFICATION</scope>
</reference>
<evidence type="ECO:0000313" key="1">
    <source>
        <dbReference type="Proteomes" id="UP000887576"/>
    </source>
</evidence>
<dbReference type="Proteomes" id="UP000887576">
    <property type="component" value="Unplaced"/>
</dbReference>
<dbReference type="WBParaSite" id="JU765_v2.g14935.t1">
    <property type="protein sequence ID" value="JU765_v2.g14935.t1"/>
    <property type="gene ID" value="JU765_v2.g14935"/>
</dbReference>
<name>A0AC34QCP9_9BILA</name>
<sequence>MENDKMSATEPLYKNPNETQNTFKKLPLFHPYSRRFHMLLMMMIGFFTIVSMRINMGFAMTCMVNSTAVTISELARKNKEQNVSYSPDVFWSNESQSANFNEVKNVVGKCSHQTDNSGTLVNDYGGELVWDPNIQGWIFSSIFYGSIITILPAGYLADTQSPKTLATISVLIYIVGTALTPFIAIHGGWVPLFICRILMGLGDGLTIPAINKLVTLWIPIEEKSTAATIYTTGFPLASIIGTVCYVKQ</sequence>
<protein>
    <submittedName>
        <fullName evidence="2">Major facilitator superfamily (MFS) profile domain-containing protein</fullName>
    </submittedName>
</protein>
<evidence type="ECO:0000313" key="2">
    <source>
        <dbReference type="WBParaSite" id="JU765_v2.g14935.t1"/>
    </source>
</evidence>
<accession>A0AC34QCP9</accession>